<evidence type="ECO:0000256" key="3">
    <source>
        <dbReference type="ARBA" id="ARBA00023027"/>
    </source>
</evidence>
<keyword evidence="3" id="KW-0520">NAD</keyword>
<dbReference type="EMBL" id="AMGV01000006">
    <property type="protein sequence ID" value="KEF55958.1"/>
    <property type="molecule type" value="Genomic_DNA"/>
</dbReference>
<dbReference type="HOGENOM" id="CLU_2020680_0_0_1"/>
<dbReference type="Gene3D" id="3.40.50.720">
    <property type="entry name" value="NAD(P)-binding Rossmann-like Domain"/>
    <property type="match status" value="1"/>
</dbReference>
<dbReference type="GeneID" id="25282452"/>
<sequence>DDLVEQSTFAPRDSQAYDVHYVQADLIPPGALSANPWSSIKKELRDQVDGIMLLKACFTAEDLELFPKLKVSVLMGVGCHRLDRRALGERGVTVCNVPKYGTCEIAYHAIALALSLRRGVLLH</sequence>
<gene>
    <name evidence="5" type="ORF">A1O9_07538</name>
</gene>
<comment type="similarity">
    <text evidence="1">Belongs to the D-isomer specific 2-hydroxyacid dehydrogenase family.</text>
</comment>
<feature type="non-terminal residue" evidence="5">
    <location>
        <position position="1"/>
    </location>
</feature>
<name>A0A072P9K2_9EURO</name>
<comment type="caution">
    <text evidence="5">The sequence shown here is derived from an EMBL/GenBank/DDBJ whole genome shotgun (WGS) entry which is preliminary data.</text>
</comment>
<dbReference type="InterPro" id="IPR050418">
    <property type="entry name" value="D-iso_2-hydroxyacid_DH_PdxB"/>
</dbReference>
<dbReference type="Proteomes" id="UP000027920">
    <property type="component" value="Unassembled WGS sequence"/>
</dbReference>
<organism evidence="5 6">
    <name type="scientific">Exophiala aquamarina CBS 119918</name>
    <dbReference type="NCBI Taxonomy" id="1182545"/>
    <lineage>
        <taxon>Eukaryota</taxon>
        <taxon>Fungi</taxon>
        <taxon>Dikarya</taxon>
        <taxon>Ascomycota</taxon>
        <taxon>Pezizomycotina</taxon>
        <taxon>Eurotiomycetes</taxon>
        <taxon>Chaetothyriomycetidae</taxon>
        <taxon>Chaetothyriales</taxon>
        <taxon>Herpotrichiellaceae</taxon>
        <taxon>Exophiala</taxon>
    </lineage>
</organism>
<reference evidence="5 6" key="1">
    <citation type="submission" date="2013-03" db="EMBL/GenBank/DDBJ databases">
        <title>The Genome Sequence of Exophiala aquamarina CBS 119918.</title>
        <authorList>
            <consortium name="The Broad Institute Genomics Platform"/>
            <person name="Cuomo C."/>
            <person name="de Hoog S."/>
            <person name="Gorbushina A."/>
            <person name="Walker B."/>
            <person name="Young S.K."/>
            <person name="Zeng Q."/>
            <person name="Gargeya S."/>
            <person name="Fitzgerald M."/>
            <person name="Haas B."/>
            <person name="Abouelleil A."/>
            <person name="Allen A.W."/>
            <person name="Alvarado L."/>
            <person name="Arachchi H.M."/>
            <person name="Berlin A.M."/>
            <person name="Chapman S.B."/>
            <person name="Gainer-Dewar J."/>
            <person name="Goldberg J."/>
            <person name="Griggs A."/>
            <person name="Gujja S."/>
            <person name="Hansen M."/>
            <person name="Howarth C."/>
            <person name="Imamovic A."/>
            <person name="Ireland A."/>
            <person name="Larimer J."/>
            <person name="McCowan C."/>
            <person name="Murphy C."/>
            <person name="Pearson M."/>
            <person name="Poon T.W."/>
            <person name="Priest M."/>
            <person name="Roberts A."/>
            <person name="Saif S."/>
            <person name="Shea T."/>
            <person name="Sisk P."/>
            <person name="Sykes S."/>
            <person name="Wortman J."/>
            <person name="Nusbaum C."/>
            <person name="Birren B."/>
        </authorList>
    </citation>
    <scope>NUCLEOTIDE SEQUENCE [LARGE SCALE GENOMIC DNA]</scope>
    <source>
        <strain evidence="5 6">CBS 119918</strain>
    </source>
</reference>
<accession>A0A072P9K2</accession>
<dbReference type="InterPro" id="IPR006139">
    <property type="entry name" value="D-isomer_2_OHA_DH_cat_dom"/>
</dbReference>
<keyword evidence="6" id="KW-1185">Reference proteome</keyword>
<evidence type="ECO:0000313" key="5">
    <source>
        <dbReference type="EMBL" id="KEF55958.1"/>
    </source>
</evidence>
<dbReference type="STRING" id="1182545.A0A072P9K2"/>
<evidence type="ECO:0000313" key="6">
    <source>
        <dbReference type="Proteomes" id="UP000027920"/>
    </source>
</evidence>
<dbReference type="RefSeq" id="XP_013258548.1">
    <property type="nucleotide sequence ID" value="XM_013403094.1"/>
</dbReference>
<dbReference type="AlphaFoldDB" id="A0A072P9K2"/>
<dbReference type="VEuPathDB" id="FungiDB:A1O9_07538"/>
<dbReference type="GO" id="GO:0051287">
    <property type="term" value="F:NAD binding"/>
    <property type="evidence" value="ECO:0007669"/>
    <property type="project" value="InterPro"/>
</dbReference>
<feature type="non-terminal residue" evidence="5">
    <location>
        <position position="123"/>
    </location>
</feature>
<dbReference type="Pfam" id="PF00389">
    <property type="entry name" value="2-Hacid_dh"/>
    <property type="match status" value="1"/>
</dbReference>
<keyword evidence="2" id="KW-0560">Oxidoreductase</keyword>
<dbReference type="PANTHER" id="PTHR43761">
    <property type="entry name" value="D-ISOMER SPECIFIC 2-HYDROXYACID DEHYDROGENASE FAMILY PROTEIN (AFU_ORTHOLOGUE AFUA_1G13630)"/>
    <property type="match status" value="1"/>
</dbReference>
<evidence type="ECO:0000256" key="2">
    <source>
        <dbReference type="ARBA" id="ARBA00023002"/>
    </source>
</evidence>
<evidence type="ECO:0000256" key="1">
    <source>
        <dbReference type="ARBA" id="ARBA00005854"/>
    </source>
</evidence>
<evidence type="ECO:0000259" key="4">
    <source>
        <dbReference type="Pfam" id="PF00389"/>
    </source>
</evidence>
<dbReference type="OrthoDB" id="4540384at2759"/>
<proteinExistence type="inferred from homology"/>
<protein>
    <recommendedName>
        <fullName evidence="4">D-isomer specific 2-hydroxyacid dehydrogenase catalytic domain-containing protein</fullName>
    </recommendedName>
</protein>
<dbReference type="PANTHER" id="PTHR43761:SF1">
    <property type="entry name" value="D-ISOMER SPECIFIC 2-HYDROXYACID DEHYDROGENASE CATALYTIC DOMAIN-CONTAINING PROTEIN-RELATED"/>
    <property type="match status" value="1"/>
</dbReference>
<dbReference type="GO" id="GO:0016616">
    <property type="term" value="F:oxidoreductase activity, acting on the CH-OH group of donors, NAD or NADP as acceptor"/>
    <property type="evidence" value="ECO:0007669"/>
    <property type="project" value="InterPro"/>
</dbReference>
<dbReference type="SUPFAM" id="SSF52283">
    <property type="entry name" value="Formate/glycerate dehydrogenase catalytic domain-like"/>
    <property type="match status" value="1"/>
</dbReference>
<feature type="domain" description="D-isomer specific 2-hydroxyacid dehydrogenase catalytic" evidence="4">
    <location>
        <begin position="38"/>
        <end position="109"/>
    </location>
</feature>